<protein>
    <recommendedName>
        <fullName evidence="11">HRDC domain-containing protein</fullName>
    </recommendedName>
</protein>
<dbReference type="PROSITE" id="PS50064">
    <property type="entry name" value="ZF_PARP_2"/>
    <property type="match status" value="1"/>
</dbReference>
<dbReference type="AlphaFoldDB" id="B8CE74"/>
<reference evidence="9 10" key="2">
    <citation type="journal article" date="2008" name="Nature">
        <title>The Phaeodactylum genome reveals the evolutionary history of diatom genomes.</title>
        <authorList>
            <person name="Bowler C."/>
            <person name="Allen A.E."/>
            <person name="Badger J.H."/>
            <person name="Grimwood J."/>
            <person name="Jabbari K."/>
            <person name="Kuo A."/>
            <person name="Maheswari U."/>
            <person name="Martens C."/>
            <person name="Maumus F."/>
            <person name="Otillar R.P."/>
            <person name="Rayko E."/>
            <person name="Salamov A."/>
            <person name="Vandepoele K."/>
            <person name="Beszteri B."/>
            <person name="Gruber A."/>
            <person name="Heijde M."/>
            <person name="Katinka M."/>
            <person name="Mock T."/>
            <person name="Valentin K."/>
            <person name="Verret F."/>
            <person name="Berges J.A."/>
            <person name="Brownlee C."/>
            <person name="Cadoret J.P."/>
            <person name="Chiovitti A."/>
            <person name="Choi C.J."/>
            <person name="Coesel S."/>
            <person name="De Martino A."/>
            <person name="Detter J.C."/>
            <person name="Durkin C."/>
            <person name="Falciatore A."/>
            <person name="Fournet J."/>
            <person name="Haruta M."/>
            <person name="Huysman M.J."/>
            <person name="Jenkins B.D."/>
            <person name="Jiroutova K."/>
            <person name="Jorgensen R.E."/>
            <person name="Joubert Y."/>
            <person name="Kaplan A."/>
            <person name="Kroger N."/>
            <person name="Kroth P.G."/>
            <person name="La Roche J."/>
            <person name="Lindquist E."/>
            <person name="Lommer M."/>
            <person name="Martin-Jezequel V."/>
            <person name="Lopez P.J."/>
            <person name="Lucas S."/>
            <person name="Mangogna M."/>
            <person name="McGinnis K."/>
            <person name="Medlin L.K."/>
            <person name="Montsant A."/>
            <person name="Oudot-Le Secq M.P."/>
            <person name="Napoli C."/>
            <person name="Obornik M."/>
            <person name="Parker M.S."/>
            <person name="Petit J.L."/>
            <person name="Porcel B.M."/>
            <person name="Poulsen N."/>
            <person name="Robison M."/>
            <person name="Rychlewski L."/>
            <person name="Rynearson T.A."/>
            <person name="Schmutz J."/>
            <person name="Shapiro H."/>
            <person name="Siaut M."/>
            <person name="Stanley M."/>
            <person name="Sussman M.R."/>
            <person name="Taylor A.R."/>
            <person name="Vardi A."/>
            <person name="von Dassow P."/>
            <person name="Vyverman W."/>
            <person name="Willis A."/>
            <person name="Wyrwicz L.S."/>
            <person name="Rokhsar D.S."/>
            <person name="Weissenbach J."/>
            <person name="Armbrust E.V."/>
            <person name="Green B.R."/>
            <person name="Van de Peer Y."/>
            <person name="Grigoriev I.V."/>
        </authorList>
    </citation>
    <scope>NUCLEOTIDE SEQUENCE [LARGE SCALE GENOMIC DNA]</scope>
    <source>
        <strain evidence="9 10">CCMP1335</strain>
    </source>
</reference>
<dbReference type="InterPro" id="IPR036957">
    <property type="entry name" value="Znf_PARP_sf"/>
</dbReference>
<dbReference type="SUPFAM" id="SSF47819">
    <property type="entry name" value="HRDC-like"/>
    <property type="match status" value="1"/>
</dbReference>
<keyword evidence="3" id="KW-0863">Zinc-finger</keyword>
<evidence type="ECO:0000256" key="6">
    <source>
        <dbReference type="SAM" id="MobiDB-lite"/>
    </source>
</evidence>
<dbReference type="GO" id="GO:0005634">
    <property type="term" value="C:nucleus"/>
    <property type="evidence" value="ECO:0007669"/>
    <property type="project" value="UniProtKB-SubCell"/>
</dbReference>
<evidence type="ECO:0000256" key="3">
    <source>
        <dbReference type="ARBA" id="ARBA00022771"/>
    </source>
</evidence>
<feature type="domain" description="PARP-type" evidence="7">
    <location>
        <begin position="27"/>
        <end position="65"/>
    </location>
</feature>
<dbReference type="PROSITE" id="PS50967">
    <property type="entry name" value="HRDC"/>
    <property type="match status" value="1"/>
</dbReference>
<comment type="subcellular location">
    <subcellularLocation>
        <location evidence="1">Nucleus</location>
    </subcellularLocation>
</comment>
<dbReference type="InterPro" id="IPR010997">
    <property type="entry name" value="HRDC-like_sf"/>
</dbReference>
<organism evidence="9 10">
    <name type="scientific">Thalassiosira pseudonana</name>
    <name type="common">Marine diatom</name>
    <name type="synonym">Cyclotella nana</name>
    <dbReference type="NCBI Taxonomy" id="35128"/>
    <lineage>
        <taxon>Eukaryota</taxon>
        <taxon>Sar</taxon>
        <taxon>Stramenopiles</taxon>
        <taxon>Ochrophyta</taxon>
        <taxon>Bacillariophyta</taxon>
        <taxon>Coscinodiscophyceae</taxon>
        <taxon>Thalassiosirophycidae</taxon>
        <taxon>Thalassiosirales</taxon>
        <taxon>Thalassiosiraceae</taxon>
        <taxon>Thalassiosira</taxon>
    </lineage>
</organism>
<dbReference type="InParanoid" id="B8CE74"/>
<evidence type="ECO:0000313" key="9">
    <source>
        <dbReference type="EMBL" id="EED88223.1"/>
    </source>
</evidence>
<feature type="compositionally biased region" description="Low complexity" evidence="6">
    <location>
        <begin position="229"/>
        <end position="243"/>
    </location>
</feature>
<dbReference type="Pfam" id="PF00570">
    <property type="entry name" value="HRDC"/>
    <property type="match status" value="1"/>
</dbReference>
<dbReference type="OMA" id="HYHEACV"/>
<dbReference type="GeneID" id="7442121"/>
<dbReference type="InterPro" id="IPR044876">
    <property type="entry name" value="HRDC_dom_sf"/>
</dbReference>
<dbReference type="KEGG" id="tps:THAPSDRAFT_10673"/>
<evidence type="ECO:0000259" key="8">
    <source>
        <dbReference type="PROSITE" id="PS50967"/>
    </source>
</evidence>
<keyword evidence="4" id="KW-0862">Zinc</keyword>
<dbReference type="GO" id="GO:0003677">
    <property type="term" value="F:DNA binding"/>
    <property type="evidence" value="ECO:0007669"/>
    <property type="project" value="InterPro"/>
</dbReference>
<dbReference type="Proteomes" id="UP000001449">
    <property type="component" value="Chromosome 17"/>
</dbReference>
<dbReference type="GO" id="GO:0000166">
    <property type="term" value="F:nucleotide binding"/>
    <property type="evidence" value="ECO:0007669"/>
    <property type="project" value="InterPro"/>
</dbReference>
<evidence type="ECO:0000313" key="10">
    <source>
        <dbReference type="Proteomes" id="UP000001449"/>
    </source>
</evidence>
<dbReference type="PaxDb" id="35128-Thaps10673"/>
<feature type="compositionally biased region" description="Low complexity" evidence="6">
    <location>
        <begin position="95"/>
        <end position="107"/>
    </location>
</feature>
<gene>
    <name evidence="9" type="ORF">THAPSDRAFT_10673</name>
</gene>
<dbReference type="SUPFAM" id="SSF57716">
    <property type="entry name" value="Glucocorticoid receptor-like (DNA-binding domain)"/>
    <property type="match status" value="1"/>
</dbReference>
<evidence type="ECO:0000256" key="1">
    <source>
        <dbReference type="ARBA" id="ARBA00004123"/>
    </source>
</evidence>
<evidence type="ECO:0000256" key="4">
    <source>
        <dbReference type="ARBA" id="ARBA00022833"/>
    </source>
</evidence>
<dbReference type="InterPro" id="IPR001510">
    <property type="entry name" value="Znf_PARP"/>
</dbReference>
<evidence type="ECO:0000259" key="7">
    <source>
        <dbReference type="PROSITE" id="PS50064"/>
    </source>
</evidence>
<sequence length="286" mass="31890">MSDVYKSANPPVSPSRRRRKYDEHCPSPNGRASCQRCGSKIAKDSIRVAIQAQYESTAPGRYPVWRKKHYHEACVTPETIQQLLLGSEGKKRKNSGSSSSAAFNGNKTAVSSGKRAKLDIANEQVQQQPRGKQLNPKIRKRLERELRSLRSTFARRLGYDEECKIFPNDALRDILLKLPSNEAELMKCRNIKEKRCRYYGSSILQVVRSCLWTKHEVIVLDGTMGEAAASSASGTRRGGTTAADAVLDSEEDSDDDIVVGATVSVEDIVSNRLREAEERGEVFEVE</sequence>
<dbReference type="HOGENOM" id="CLU_974829_0_0_1"/>
<keyword evidence="5" id="KW-0539">Nucleus</keyword>
<evidence type="ECO:0000256" key="5">
    <source>
        <dbReference type="ARBA" id="ARBA00023242"/>
    </source>
</evidence>
<dbReference type="Gene3D" id="1.10.150.80">
    <property type="entry name" value="HRDC domain"/>
    <property type="match status" value="1"/>
</dbReference>
<accession>B8CE74</accession>
<proteinExistence type="predicted"/>
<feature type="domain" description="HRDC" evidence="8">
    <location>
        <begin position="136"/>
        <end position="217"/>
    </location>
</feature>
<dbReference type="InterPro" id="IPR002121">
    <property type="entry name" value="HRDC_dom"/>
</dbReference>
<dbReference type="EMBL" id="CM000651">
    <property type="protein sequence ID" value="EED88223.1"/>
    <property type="molecule type" value="Genomic_DNA"/>
</dbReference>
<feature type="region of interest" description="Disordered" evidence="6">
    <location>
        <begin position="87"/>
        <end position="115"/>
    </location>
</feature>
<reference evidence="9 10" key="1">
    <citation type="journal article" date="2004" name="Science">
        <title>The genome of the diatom Thalassiosira pseudonana: ecology, evolution, and metabolism.</title>
        <authorList>
            <person name="Armbrust E.V."/>
            <person name="Berges J.A."/>
            <person name="Bowler C."/>
            <person name="Green B.R."/>
            <person name="Martinez D."/>
            <person name="Putnam N.H."/>
            <person name="Zhou S."/>
            <person name="Allen A.E."/>
            <person name="Apt K.E."/>
            <person name="Bechner M."/>
            <person name="Brzezinski M.A."/>
            <person name="Chaal B.K."/>
            <person name="Chiovitti A."/>
            <person name="Davis A.K."/>
            <person name="Demarest M.S."/>
            <person name="Detter J.C."/>
            <person name="Glavina T."/>
            <person name="Goodstein D."/>
            <person name="Hadi M.Z."/>
            <person name="Hellsten U."/>
            <person name="Hildebrand M."/>
            <person name="Jenkins B.D."/>
            <person name="Jurka J."/>
            <person name="Kapitonov V.V."/>
            <person name="Kroger N."/>
            <person name="Lau W.W."/>
            <person name="Lane T.W."/>
            <person name="Larimer F.W."/>
            <person name="Lippmeier J.C."/>
            <person name="Lucas S."/>
            <person name="Medina M."/>
            <person name="Montsant A."/>
            <person name="Obornik M."/>
            <person name="Parker M.S."/>
            <person name="Palenik B."/>
            <person name="Pazour G.J."/>
            <person name="Richardson P.M."/>
            <person name="Rynearson T.A."/>
            <person name="Saito M.A."/>
            <person name="Schwartz D.C."/>
            <person name="Thamatrakoln K."/>
            <person name="Valentin K."/>
            <person name="Vardi A."/>
            <person name="Wilkerson F.P."/>
            <person name="Rokhsar D.S."/>
        </authorList>
    </citation>
    <scope>NUCLEOTIDE SEQUENCE [LARGE SCALE GENOMIC DNA]</scope>
    <source>
        <strain evidence="9 10">CCMP1335</strain>
    </source>
</reference>
<dbReference type="GO" id="GO:0008270">
    <property type="term" value="F:zinc ion binding"/>
    <property type="evidence" value="ECO:0007669"/>
    <property type="project" value="UniProtKB-KW"/>
</dbReference>
<dbReference type="eggNOG" id="ENOG502QYHH">
    <property type="taxonomic scope" value="Eukaryota"/>
</dbReference>
<name>B8CE74_THAPS</name>
<feature type="region of interest" description="Disordered" evidence="6">
    <location>
        <begin position="229"/>
        <end position="253"/>
    </location>
</feature>
<dbReference type="Gene3D" id="3.30.1740.10">
    <property type="entry name" value="Zinc finger, PARP-type"/>
    <property type="match status" value="1"/>
</dbReference>
<keyword evidence="10" id="KW-1185">Reference proteome</keyword>
<keyword evidence="2" id="KW-0479">Metal-binding</keyword>
<dbReference type="RefSeq" id="XP_002294389.1">
    <property type="nucleotide sequence ID" value="XM_002294353.1"/>
</dbReference>
<feature type="region of interest" description="Disordered" evidence="6">
    <location>
        <begin position="1"/>
        <end position="36"/>
    </location>
</feature>
<evidence type="ECO:0000256" key="2">
    <source>
        <dbReference type="ARBA" id="ARBA00022723"/>
    </source>
</evidence>
<evidence type="ECO:0008006" key="11">
    <source>
        <dbReference type="Google" id="ProtNLM"/>
    </source>
</evidence>